<gene>
    <name evidence="2" type="ORF">BU200_08955</name>
    <name evidence="3" type="ORF">NCTC12957_00842</name>
</gene>
<evidence type="ECO:0000313" key="4">
    <source>
        <dbReference type="Proteomes" id="UP000186437"/>
    </source>
</evidence>
<organism evidence="2 4">
    <name type="scientific">Streptococcus acidominimus</name>
    <dbReference type="NCBI Taxonomy" id="1326"/>
    <lineage>
        <taxon>Bacteria</taxon>
        <taxon>Bacillati</taxon>
        <taxon>Bacillota</taxon>
        <taxon>Bacilli</taxon>
        <taxon>Lactobacillales</taxon>
        <taxon>Streptococcaceae</taxon>
        <taxon>Streptococcus</taxon>
    </lineage>
</organism>
<evidence type="ECO:0000313" key="2">
    <source>
        <dbReference type="EMBL" id="OLF49128.1"/>
    </source>
</evidence>
<protein>
    <recommendedName>
        <fullName evidence="1">DUF7768 domain-containing protein</fullName>
    </recommendedName>
</protein>
<evidence type="ECO:0000313" key="5">
    <source>
        <dbReference type="Proteomes" id="UP000255213"/>
    </source>
</evidence>
<dbReference type="Proteomes" id="UP000186437">
    <property type="component" value="Unassembled WGS sequence"/>
</dbReference>
<sequence length="158" mass="18011">MKTVFICSPLRGDVEENQKKARSYSRQAIHKGCVPIAPHLLLTQFLDDHNPDERIVGLTMGQELLKRCDEIWVFGPKISDGMKFEIDTAKRLGKSFRLFHEDGQPIVPRTMEIDDRVNFRFASVCGGHDVIYAGERASKQPTPTKKSPWSFFTSMLLD</sequence>
<dbReference type="EMBL" id="MSJL01000050">
    <property type="protein sequence ID" value="OLF49128.1"/>
    <property type="molecule type" value="Genomic_DNA"/>
</dbReference>
<reference evidence="2" key="2">
    <citation type="submission" date="2016-12" db="EMBL/GenBank/DDBJ databases">
        <authorList>
            <person name="Song W.-J."/>
            <person name="Kurnit D.M."/>
        </authorList>
    </citation>
    <scope>NUCLEOTIDE SEQUENCE [LARGE SCALE GENOMIC DNA]</scope>
    <source>
        <strain evidence="2">ATCC 51725</strain>
    </source>
</reference>
<feature type="domain" description="DUF7768" evidence="1">
    <location>
        <begin position="2"/>
        <end position="98"/>
    </location>
</feature>
<dbReference type="Gene3D" id="3.40.50.10400">
    <property type="entry name" value="Hypothetical protein PA1492"/>
    <property type="match status" value="1"/>
</dbReference>
<dbReference type="OrthoDB" id="9807423at2"/>
<reference evidence="4" key="1">
    <citation type="submission" date="2016-12" db="EMBL/GenBank/DDBJ databases">
        <authorList>
            <person name="Gulvik C.A."/>
        </authorList>
    </citation>
    <scope>NUCLEOTIDE SEQUENCE [LARGE SCALE GENOMIC DNA]</scope>
    <source>
        <strain evidence="4">ATCC 51725</strain>
    </source>
</reference>
<dbReference type="Pfam" id="PF24963">
    <property type="entry name" value="DUF7768"/>
    <property type="match status" value="1"/>
</dbReference>
<dbReference type="SUPFAM" id="SSF52309">
    <property type="entry name" value="N-(deoxy)ribosyltransferase-like"/>
    <property type="match status" value="1"/>
</dbReference>
<proteinExistence type="predicted"/>
<dbReference type="EMBL" id="UHEN01000001">
    <property type="protein sequence ID" value="SUN06835.1"/>
    <property type="molecule type" value="Genomic_DNA"/>
</dbReference>
<evidence type="ECO:0000259" key="1">
    <source>
        <dbReference type="Pfam" id="PF24963"/>
    </source>
</evidence>
<keyword evidence="4" id="KW-1185">Reference proteome</keyword>
<dbReference type="Proteomes" id="UP000255213">
    <property type="component" value="Unassembled WGS sequence"/>
</dbReference>
<dbReference type="InterPro" id="IPR056670">
    <property type="entry name" value="DUF7768"/>
</dbReference>
<evidence type="ECO:0000313" key="3">
    <source>
        <dbReference type="EMBL" id="SUN06835.1"/>
    </source>
</evidence>
<accession>A0A1Q8EBF8</accession>
<reference evidence="3 5" key="3">
    <citation type="submission" date="2018-06" db="EMBL/GenBank/DDBJ databases">
        <authorList>
            <consortium name="Pathogen Informatics"/>
            <person name="Doyle S."/>
        </authorList>
    </citation>
    <scope>NUCLEOTIDE SEQUENCE [LARGE SCALE GENOMIC DNA]</scope>
    <source>
        <strain evidence="3 5">NCTC12957</strain>
    </source>
</reference>
<name>A0A1Q8EBF8_STRAI</name>
<dbReference type="AlphaFoldDB" id="A0A1Q8EBF8"/>